<dbReference type="STRING" id="649638.Trad_2726"/>
<proteinExistence type="predicted"/>
<keyword evidence="2" id="KW-1185">Reference proteome</keyword>
<evidence type="ECO:0000313" key="1">
    <source>
        <dbReference type="EMBL" id="ADI15829.1"/>
    </source>
</evidence>
<reference evidence="1 2" key="2">
    <citation type="journal article" date="2011" name="Stand. Genomic Sci.">
        <title>Complete genome sequence of Truepera radiovictrix type strain (RQ-24).</title>
        <authorList>
            <person name="Ivanova N."/>
            <person name="Rohde C."/>
            <person name="Munk C."/>
            <person name="Nolan M."/>
            <person name="Lucas S."/>
            <person name="Del Rio T.G."/>
            <person name="Tice H."/>
            <person name="Deshpande S."/>
            <person name="Cheng J.F."/>
            <person name="Tapia R."/>
            <person name="Han C."/>
            <person name="Goodwin L."/>
            <person name="Pitluck S."/>
            <person name="Liolios K."/>
            <person name="Mavromatis K."/>
            <person name="Mikhailova N."/>
            <person name="Pati A."/>
            <person name="Chen A."/>
            <person name="Palaniappan K."/>
            <person name="Land M."/>
            <person name="Hauser L."/>
            <person name="Chang Y.J."/>
            <person name="Jeffries C.D."/>
            <person name="Brambilla E."/>
            <person name="Rohde M."/>
            <person name="Goker M."/>
            <person name="Tindall B.J."/>
            <person name="Woyke T."/>
            <person name="Bristow J."/>
            <person name="Eisen J.A."/>
            <person name="Markowitz V."/>
            <person name="Hugenholtz P."/>
            <person name="Kyrpides N.C."/>
            <person name="Klenk H.P."/>
            <person name="Lapidus A."/>
        </authorList>
    </citation>
    <scope>NUCLEOTIDE SEQUENCE [LARGE SCALE GENOMIC DNA]</scope>
    <source>
        <strain evidence="2">DSM 17093 / CIP 108686 / LMG 22925 / RQ-24</strain>
    </source>
</reference>
<dbReference type="EMBL" id="CP002049">
    <property type="protein sequence ID" value="ADI15829.1"/>
    <property type="molecule type" value="Genomic_DNA"/>
</dbReference>
<gene>
    <name evidence="1" type="ordered locus">Trad_2726</name>
</gene>
<dbReference type="PROSITE" id="PS51257">
    <property type="entry name" value="PROKAR_LIPOPROTEIN"/>
    <property type="match status" value="1"/>
</dbReference>
<sequence>MKTTLLLLAALFALTACEPDAQRAQDAGQAVENALENAG</sequence>
<organism evidence="1 2">
    <name type="scientific">Truepera radiovictrix (strain DSM 17093 / CIP 108686 / LMG 22925 / RQ-24)</name>
    <dbReference type="NCBI Taxonomy" id="649638"/>
    <lineage>
        <taxon>Bacteria</taxon>
        <taxon>Thermotogati</taxon>
        <taxon>Deinococcota</taxon>
        <taxon>Deinococci</taxon>
        <taxon>Trueperales</taxon>
        <taxon>Trueperaceae</taxon>
        <taxon>Truepera</taxon>
    </lineage>
</organism>
<reference evidence="2" key="1">
    <citation type="submission" date="2010-05" db="EMBL/GenBank/DDBJ databases">
        <title>The complete genome of Truepera radiovictris DSM 17093.</title>
        <authorList>
            <consortium name="US DOE Joint Genome Institute (JGI-PGF)"/>
            <person name="Lucas S."/>
            <person name="Copeland A."/>
            <person name="Lapidus A."/>
            <person name="Glavina del Rio T."/>
            <person name="Dalin E."/>
            <person name="Tice H."/>
            <person name="Bruce D."/>
            <person name="Goodwin L."/>
            <person name="Pitluck S."/>
            <person name="Kyrpides N."/>
            <person name="Mavromatis K."/>
            <person name="Ovchinnikova G."/>
            <person name="Munk A.C."/>
            <person name="Detter J.C."/>
            <person name="Han C."/>
            <person name="Tapia R."/>
            <person name="Land M."/>
            <person name="Hauser L."/>
            <person name="Markowitz V."/>
            <person name="Cheng J.-F."/>
            <person name="Hugenholtz P."/>
            <person name="Woyke T."/>
            <person name="Wu D."/>
            <person name="Tindall B."/>
            <person name="Pomrenke H.G."/>
            <person name="Brambilla E."/>
            <person name="Klenk H.-P."/>
            <person name="Eisen J.A."/>
        </authorList>
    </citation>
    <scope>NUCLEOTIDE SEQUENCE [LARGE SCALE GENOMIC DNA]</scope>
    <source>
        <strain evidence="2">DSM 17093 / CIP 108686 / LMG 22925 / RQ-24</strain>
    </source>
</reference>
<name>D7CV02_TRURR</name>
<dbReference type="Proteomes" id="UP000000379">
    <property type="component" value="Chromosome"/>
</dbReference>
<accession>D7CV02</accession>
<evidence type="ECO:0000313" key="2">
    <source>
        <dbReference type="Proteomes" id="UP000000379"/>
    </source>
</evidence>
<protein>
    <submittedName>
        <fullName evidence="1">Uncharacterized protein</fullName>
    </submittedName>
</protein>
<dbReference type="KEGG" id="tra:Trad_2726"/>
<dbReference type="AlphaFoldDB" id="D7CV02"/>
<dbReference type="HOGENOM" id="CLU_3318766_0_0_0"/>